<name>A0A1I8IJW3_9PLAT</name>
<dbReference type="AlphaFoldDB" id="A0A1I8IJW3"/>
<feature type="region of interest" description="Disordered" evidence="1">
    <location>
        <begin position="1"/>
        <end position="26"/>
    </location>
</feature>
<evidence type="ECO:0000313" key="3">
    <source>
        <dbReference type="WBParaSite" id="maker-uti_cns_0013103-snap-gene-0.8-mRNA-1"/>
    </source>
</evidence>
<reference evidence="3" key="1">
    <citation type="submission" date="2016-11" db="UniProtKB">
        <authorList>
            <consortium name="WormBaseParasite"/>
        </authorList>
    </citation>
    <scope>IDENTIFICATION</scope>
</reference>
<feature type="compositionally biased region" description="Low complexity" evidence="1">
    <location>
        <begin position="69"/>
        <end position="81"/>
    </location>
</feature>
<protein>
    <submittedName>
        <fullName evidence="3">G protein gamma domain-containing protein</fullName>
    </submittedName>
</protein>
<proteinExistence type="predicted"/>
<accession>A0A1I8IJW3</accession>
<evidence type="ECO:0000313" key="2">
    <source>
        <dbReference type="Proteomes" id="UP000095280"/>
    </source>
</evidence>
<sequence length="102" mass="10994">QSAIRGPSPPPPCLQRRLRRPCPPDSRSLQAAICNLRALAQIHSHRGWAGSTRLPAPTRAQLVSPLWPSYSSSSSSSSSSSITSTCPMSLCQPRLPDSTHSY</sequence>
<dbReference type="Proteomes" id="UP000095280">
    <property type="component" value="Unplaced"/>
</dbReference>
<organism evidence="2 3">
    <name type="scientific">Macrostomum lignano</name>
    <dbReference type="NCBI Taxonomy" id="282301"/>
    <lineage>
        <taxon>Eukaryota</taxon>
        <taxon>Metazoa</taxon>
        <taxon>Spiralia</taxon>
        <taxon>Lophotrochozoa</taxon>
        <taxon>Platyhelminthes</taxon>
        <taxon>Rhabditophora</taxon>
        <taxon>Macrostomorpha</taxon>
        <taxon>Macrostomida</taxon>
        <taxon>Macrostomidae</taxon>
        <taxon>Macrostomum</taxon>
    </lineage>
</organism>
<feature type="region of interest" description="Disordered" evidence="1">
    <location>
        <begin position="66"/>
        <end position="102"/>
    </location>
</feature>
<evidence type="ECO:0000256" key="1">
    <source>
        <dbReference type="SAM" id="MobiDB-lite"/>
    </source>
</evidence>
<keyword evidence="2" id="KW-1185">Reference proteome</keyword>
<dbReference type="WBParaSite" id="maker-uti_cns_0013103-snap-gene-0.8-mRNA-1">
    <property type="protein sequence ID" value="maker-uti_cns_0013103-snap-gene-0.8-mRNA-1"/>
    <property type="gene ID" value="maker-uti_cns_0013103-snap-gene-0.8"/>
</dbReference>